<feature type="chain" id="PRO_5026966168" evidence="2">
    <location>
        <begin position="31"/>
        <end position="354"/>
    </location>
</feature>
<keyword evidence="3" id="KW-0808">Transferase</keyword>
<reference evidence="3 4" key="1">
    <citation type="submission" date="2019-09" db="EMBL/GenBank/DDBJ databases">
        <authorList>
            <person name="Depoorter E."/>
        </authorList>
    </citation>
    <scope>NUCLEOTIDE SEQUENCE [LARGE SCALE GENOMIC DNA]</scope>
    <source>
        <strain evidence="3">LMG 26883</strain>
    </source>
</reference>
<evidence type="ECO:0000256" key="1">
    <source>
        <dbReference type="SAM" id="MobiDB-lite"/>
    </source>
</evidence>
<dbReference type="Gene3D" id="3.75.10.10">
    <property type="entry name" value="L-arginine/glycine Amidinotransferase, Chain A"/>
    <property type="match status" value="1"/>
</dbReference>
<dbReference type="Pfam" id="PF19420">
    <property type="entry name" value="DDAH_eukar"/>
    <property type="match status" value="1"/>
</dbReference>
<evidence type="ECO:0000313" key="4">
    <source>
        <dbReference type="Proteomes" id="UP000494162"/>
    </source>
</evidence>
<dbReference type="InterPro" id="IPR014541">
    <property type="entry name" value="Amdntrnsf_FN0238"/>
</dbReference>
<name>A0A6P2HQ07_9BURK</name>
<protein>
    <submittedName>
        <fullName evidence="3">Amidinotransferase</fullName>
    </submittedName>
</protein>
<dbReference type="PIRSF" id="PIRSF028188">
    <property type="entry name" value="Amdntrnsf_FN0238"/>
    <property type="match status" value="1"/>
</dbReference>
<sequence>MLRMPGGTRRPAPRLSLPLLMNLVSIQAPAAVVMIRPHRFVPNPQTAADNAFQRTASAGGASDVSAAARDEVSAAAQTLADAGVRVHVFDDHGERDTPDSVFPNNWFSTHPGGHVALYPMHSPNRRRERRADIVEMLKAEYRVQDVIDYSGLEYDDVFLEGTGAMVLDHVARIAYTARSRRADPVALERFCTHFNFEPICFDTADADGRPIYHTNVMMSVATEFAMVGLDLIADGRRRDEIARRLAETGRTVIALDAAQIANFAGNTLELSGRDGRVLALSRRAFDCLTREQRATIERSARLLPLDVPTIELAGGSVRCMLAGIHLARRTAAPEASNTTLVESVDRQREPATHA</sequence>
<dbReference type="GO" id="GO:0016740">
    <property type="term" value="F:transferase activity"/>
    <property type="evidence" value="ECO:0007669"/>
    <property type="project" value="UniProtKB-KW"/>
</dbReference>
<evidence type="ECO:0000256" key="2">
    <source>
        <dbReference type="SAM" id="SignalP"/>
    </source>
</evidence>
<dbReference type="Proteomes" id="UP000494162">
    <property type="component" value="Unassembled WGS sequence"/>
</dbReference>
<feature type="compositionally biased region" description="Basic and acidic residues" evidence="1">
    <location>
        <begin position="343"/>
        <end position="354"/>
    </location>
</feature>
<feature type="signal peptide" evidence="2">
    <location>
        <begin position="1"/>
        <end position="30"/>
    </location>
</feature>
<feature type="region of interest" description="Disordered" evidence="1">
    <location>
        <begin position="335"/>
        <end position="354"/>
    </location>
</feature>
<gene>
    <name evidence="3" type="ORF">BPS26883_00737</name>
</gene>
<dbReference type="NCBIfam" id="NF046062">
    <property type="entry name" value="citrull_CtlX"/>
    <property type="match status" value="1"/>
</dbReference>
<dbReference type="AlphaFoldDB" id="A0A6P2HQ07"/>
<proteinExistence type="predicted"/>
<dbReference type="SUPFAM" id="SSF55909">
    <property type="entry name" value="Pentein"/>
    <property type="match status" value="1"/>
</dbReference>
<dbReference type="EMBL" id="CABVPP010000003">
    <property type="protein sequence ID" value="VWB18994.1"/>
    <property type="molecule type" value="Genomic_DNA"/>
</dbReference>
<accession>A0A6P2HQ07</accession>
<keyword evidence="2" id="KW-0732">Signal</keyword>
<organism evidence="3 4">
    <name type="scientific">Burkholderia pseudomultivorans</name>
    <dbReference type="NCBI Taxonomy" id="1207504"/>
    <lineage>
        <taxon>Bacteria</taxon>
        <taxon>Pseudomonadati</taxon>
        <taxon>Pseudomonadota</taxon>
        <taxon>Betaproteobacteria</taxon>
        <taxon>Burkholderiales</taxon>
        <taxon>Burkholderiaceae</taxon>
        <taxon>Burkholderia</taxon>
        <taxon>Burkholderia cepacia complex</taxon>
    </lineage>
</organism>
<dbReference type="PANTHER" id="PTHR43224">
    <property type="entry name" value="AMIDINOTRANSFERASE"/>
    <property type="match status" value="1"/>
</dbReference>
<dbReference type="PANTHER" id="PTHR43224:SF1">
    <property type="entry name" value="AMIDINOTRANSFERASE"/>
    <property type="match status" value="1"/>
</dbReference>
<evidence type="ECO:0000313" key="3">
    <source>
        <dbReference type="EMBL" id="VWB18994.1"/>
    </source>
</evidence>